<keyword evidence="4" id="KW-1185">Reference proteome</keyword>
<protein>
    <submittedName>
        <fullName evidence="3">Uncharacterized protein</fullName>
    </submittedName>
</protein>
<feature type="region of interest" description="Disordered" evidence="1">
    <location>
        <begin position="87"/>
        <end position="207"/>
    </location>
</feature>
<dbReference type="EMBL" id="JAYGGQ010000002">
    <property type="protein sequence ID" value="MEA5454229.1"/>
    <property type="molecule type" value="Genomic_DNA"/>
</dbReference>
<comment type="caution">
    <text evidence="3">The sequence shown here is derived from an EMBL/GenBank/DDBJ whole genome shotgun (WGS) entry which is preliminary data.</text>
</comment>
<gene>
    <name evidence="3" type="ORF">SPF06_05775</name>
</gene>
<proteinExistence type="predicted"/>
<keyword evidence="2" id="KW-0812">Transmembrane</keyword>
<feature type="transmembrane region" description="Helical" evidence="2">
    <location>
        <begin position="12"/>
        <end position="39"/>
    </location>
</feature>
<evidence type="ECO:0000256" key="1">
    <source>
        <dbReference type="SAM" id="MobiDB-lite"/>
    </source>
</evidence>
<keyword evidence="2" id="KW-0472">Membrane</keyword>
<evidence type="ECO:0000313" key="4">
    <source>
        <dbReference type="Proteomes" id="UP001304769"/>
    </source>
</evidence>
<dbReference type="RefSeq" id="WP_323278010.1">
    <property type="nucleotide sequence ID" value="NZ_JAYGGQ010000002.1"/>
</dbReference>
<reference evidence="3 4" key="1">
    <citation type="submission" date="2023-12" db="EMBL/GenBank/DDBJ databases">
        <title>Sinomonas terricola sp. nov, isolated from litchi orchard soil in Guangdong, PR China.</title>
        <authorList>
            <person name="Jiaxin W."/>
            <person name="Yang Z."/>
            <person name="Honghui Z."/>
        </authorList>
    </citation>
    <scope>NUCLEOTIDE SEQUENCE [LARGE SCALE GENOMIC DNA]</scope>
    <source>
        <strain evidence="3 4">JGH33</strain>
    </source>
</reference>
<feature type="compositionally biased region" description="Low complexity" evidence="1">
    <location>
        <begin position="102"/>
        <end position="116"/>
    </location>
</feature>
<evidence type="ECO:0000256" key="2">
    <source>
        <dbReference type="SAM" id="Phobius"/>
    </source>
</evidence>
<feature type="transmembrane region" description="Helical" evidence="2">
    <location>
        <begin position="51"/>
        <end position="73"/>
    </location>
</feature>
<feature type="compositionally biased region" description="Low complexity" evidence="1">
    <location>
        <begin position="145"/>
        <end position="176"/>
    </location>
</feature>
<dbReference type="Proteomes" id="UP001304769">
    <property type="component" value="Unassembled WGS sequence"/>
</dbReference>
<feature type="compositionally biased region" description="Low complexity" evidence="1">
    <location>
        <begin position="188"/>
        <end position="200"/>
    </location>
</feature>
<name>A0ABU5T3Y9_9MICC</name>
<evidence type="ECO:0000313" key="3">
    <source>
        <dbReference type="EMBL" id="MEA5454229.1"/>
    </source>
</evidence>
<accession>A0ABU5T3Y9</accession>
<sequence>MPLVAACAAAAAVAVVALVYFPLELLIACLAVLVAAILWRSRSRRSGGAGLMPVGVVWGAAGTLILSVGAVAVRTMSPGADVPSAASVPLGSFEPGPEATDSSTPPGSPGSTPAPSIAMQSPEPAQHVNQAAVPGTSGRAPVGVPQSASSAATQPSSTSQVPAAPPAASQMSTAAPRPSGTATDSDTAAPSKALPAPSASGTPSLSNCVAPLSGLVSVKICG</sequence>
<keyword evidence="2" id="KW-1133">Transmembrane helix</keyword>
<organism evidence="3 4">
    <name type="scientific">Sinomonas terricola</name>
    <dbReference type="NCBI Taxonomy" id="3110330"/>
    <lineage>
        <taxon>Bacteria</taxon>
        <taxon>Bacillati</taxon>
        <taxon>Actinomycetota</taxon>
        <taxon>Actinomycetes</taxon>
        <taxon>Micrococcales</taxon>
        <taxon>Micrococcaceae</taxon>
        <taxon>Sinomonas</taxon>
    </lineage>
</organism>